<reference evidence="1" key="1">
    <citation type="journal article" date="2020" name="Stud. Mycol.">
        <title>101 Dothideomycetes genomes: a test case for predicting lifestyles and emergence of pathogens.</title>
        <authorList>
            <person name="Haridas S."/>
            <person name="Albert R."/>
            <person name="Binder M."/>
            <person name="Bloem J."/>
            <person name="Labutti K."/>
            <person name="Salamov A."/>
            <person name="Andreopoulos B."/>
            <person name="Baker S."/>
            <person name="Barry K."/>
            <person name="Bills G."/>
            <person name="Bluhm B."/>
            <person name="Cannon C."/>
            <person name="Castanera R."/>
            <person name="Culley D."/>
            <person name="Daum C."/>
            <person name="Ezra D."/>
            <person name="Gonzalez J."/>
            <person name="Henrissat B."/>
            <person name="Kuo A."/>
            <person name="Liang C."/>
            <person name="Lipzen A."/>
            <person name="Lutzoni F."/>
            <person name="Magnuson J."/>
            <person name="Mondo S."/>
            <person name="Nolan M."/>
            <person name="Ohm R."/>
            <person name="Pangilinan J."/>
            <person name="Park H.-J."/>
            <person name="Ramirez L."/>
            <person name="Alfaro M."/>
            <person name="Sun H."/>
            <person name="Tritt A."/>
            <person name="Yoshinaga Y."/>
            <person name="Zwiers L.-H."/>
            <person name="Turgeon B."/>
            <person name="Goodwin S."/>
            <person name="Spatafora J."/>
            <person name="Crous P."/>
            <person name="Grigoriev I."/>
        </authorList>
    </citation>
    <scope>NUCLEOTIDE SEQUENCE</scope>
    <source>
        <strain evidence="1">CBS 122681</strain>
    </source>
</reference>
<name>A0A6A6T3F5_9PLEO</name>
<protein>
    <submittedName>
        <fullName evidence="1">Uncharacterized protein</fullName>
    </submittedName>
</protein>
<organism evidence="1 2">
    <name type="scientific">Lophiostoma macrostomum CBS 122681</name>
    <dbReference type="NCBI Taxonomy" id="1314788"/>
    <lineage>
        <taxon>Eukaryota</taxon>
        <taxon>Fungi</taxon>
        <taxon>Dikarya</taxon>
        <taxon>Ascomycota</taxon>
        <taxon>Pezizomycotina</taxon>
        <taxon>Dothideomycetes</taxon>
        <taxon>Pleosporomycetidae</taxon>
        <taxon>Pleosporales</taxon>
        <taxon>Lophiostomataceae</taxon>
        <taxon>Lophiostoma</taxon>
    </lineage>
</organism>
<dbReference type="EMBL" id="MU004377">
    <property type="protein sequence ID" value="KAF2653671.1"/>
    <property type="molecule type" value="Genomic_DNA"/>
</dbReference>
<gene>
    <name evidence="1" type="ORF">K491DRAFT_508692</name>
</gene>
<proteinExistence type="predicted"/>
<dbReference type="Proteomes" id="UP000799324">
    <property type="component" value="Unassembled WGS sequence"/>
</dbReference>
<dbReference type="AlphaFoldDB" id="A0A6A6T3F5"/>
<sequence>MSRFAIWYSSCSREEHIVPISRLQTYTSKTNLPAYHHPPSSICSKVSFGRWTLSSRAPSSTTSAFLSSIIIRHTHKAKSPAEVNDV</sequence>
<keyword evidence="2" id="KW-1185">Reference proteome</keyword>
<evidence type="ECO:0000313" key="1">
    <source>
        <dbReference type="EMBL" id="KAF2653671.1"/>
    </source>
</evidence>
<accession>A0A6A6T3F5</accession>
<evidence type="ECO:0000313" key="2">
    <source>
        <dbReference type="Proteomes" id="UP000799324"/>
    </source>
</evidence>